<evidence type="ECO:0008006" key="2">
    <source>
        <dbReference type="Google" id="ProtNLM"/>
    </source>
</evidence>
<dbReference type="AlphaFoldDB" id="A0A1W1BVV3"/>
<organism evidence="1">
    <name type="scientific">hydrothermal vent metagenome</name>
    <dbReference type="NCBI Taxonomy" id="652676"/>
    <lineage>
        <taxon>unclassified sequences</taxon>
        <taxon>metagenomes</taxon>
        <taxon>ecological metagenomes</taxon>
    </lineage>
</organism>
<accession>A0A1W1BVV3</accession>
<gene>
    <name evidence="1" type="ORF">MNB_SV-8-990</name>
</gene>
<protein>
    <recommendedName>
        <fullName evidence="2">HlyD family secretion protein</fullName>
    </recommendedName>
</protein>
<dbReference type="EMBL" id="FPHD01000046">
    <property type="protein sequence ID" value="SFV57738.1"/>
    <property type="molecule type" value="Genomic_DNA"/>
</dbReference>
<proteinExistence type="predicted"/>
<sequence>MQKIFLLLFTPLFIFAKVHYAKVEPYESVILKSAVSGLVTEVDLDAEGTMVASKRVVHLDDALDKVNLEDTKRSITLLKQMLSINNEIANALKGTVKRQQSYYGRISKLSTASKTQKDNAYSSFSSAKTQYLSTKEKIVNLQKQILDMKYKAAMLEDTVAKKSITLQNKYLYKLIVRKGDFVAPGSPLAQVEDTSRAKLVLFLDPEELEGIEHKTVYIDEKKTAYKVDRVWQVADEKFISSYRAEIYIPAPQGTFSKLVKVEIK</sequence>
<reference evidence="1" key="1">
    <citation type="submission" date="2016-10" db="EMBL/GenBank/DDBJ databases">
        <authorList>
            <person name="de Groot N.N."/>
        </authorList>
    </citation>
    <scope>NUCLEOTIDE SEQUENCE</scope>
</reference>
<name>A0A1W1BVV3_9ZZZZ</name>
<evidence type="ECO:0000313" key="1">
    <source>
        <dbReference type="EMBL" id="SFV57738.1"/>
    </source>
</evidence>